<organism evidence="2 3">
    <name type="scientific">Sulfobacillus benefaciens</name>
    <dbReference type="NCBI Taxonomy" id="453960"/>
    <lineage>
        <taxon>Bacteria</taxon>
        <taxon>Bacillati</taxon>
        <taxon>Bacillota</taxon>
        <taxon>Clostridia</taxon>
        <taxon>Eubacteriales</taxon>
        <taxon>Clostridiales Family XVII. Incertae Sedis</taxon>
        <taxon>Sulfobacillus</taxon>
    </lineage>
</organism>
<dbReference type="Proteomes" id="UP000242972">
    <property type="component" value="Unassembled WGS sequence"/>
</dbReference>
<dbReference type="InterPro" id="IPR011053">
    <property type="entry name" value="Single_hybrid_motif"/>
</dbReference>
<dbReference type="EMBL" id="PXYW01000011">
    <property type="protein sequence ID" value="PSR34217.1"/>
    <property type="molecule type" value="Genomic_DNA"/>
</dbReference>
<protein>
    <submittedName>
        <fullName evidence="2">Glycine cleavage system protein H</fullName>
    </submittedName>
</protein>
<accession>A0A2T2XIC0</accession>
<evidence type="ECO:0000313" key="2">
    <source>
        <dbReference type="EMBL" id="PSR34217.1"/>
    </source>
</evidence>
<dbReference type="GO" id="GO:0009249">
    <property type="term" value="P:protein lipoylation"/>
    <property type="evidence" value="ECO:0007669"/>
    <property type="project" value="TreeGrafter"/>
</dbReference>
<keyword evidence="1" id="KW-0450">Lipoyl</keyword>
<dbReference type="PANTHER" id="PTHR11715">
    <property type="entry name" value="GLYCINE CLEAVAGE SYSTEM H PROTEIN"/>
    <property type="match status" value="1"/>
</dbReference>
<gene>
    <name evidence="2" type="ORF">C7B46_06620</name>
</gene>
<dbReference type="InterPro" id="IPR002930">
    <property type="entry name" value="GCV_H"/>
</dbReference>
<dbReference type="Gene3D" id="2.40.50.100">
    <property type="match status" value="1"/>
</dbReference>
<comment type="caution">
    <text evidence="2">The sequence shown here is derived from an EMBL/GenBank/DDBJ whole genome shotgun (WGS) entry which is preliminary data.</text>
</comment>
<dbReference type="GO" id="GO:0005829">
    <property type="term" value="C:cytosol"/>
    <property type="evidence" value="ECO:0007669"/>
    <property type="project" value="TreeGrafter"/>
</dbReference>
<dbReference type="InterPro" id="IPR033753">
    <property type="entry name" value="GCV_H/Fam206"/>
</dbReference>
<sequence>MSMVFACDFPDHLWFDVERDVWILPLDNGLLRLGMTDPAQTRSGKVLHVRARAGKTQPVGKSLATIESGKWVGPFPAPVAGTVVNVNSRVLKDPNLINRDPYGEGWLVEIRPEPSDWHREDLKIGSEAATFYRPKLQEAGITCMRCAPMAEDLEVGTDALS</sequence>
<dbReference type="GO" id="GO:0019464">
    <property type="term" value="P:glycine decarboxylation via glycine cleavage system"/>
    <property type="evidence" value="ECO:0007669"/>
    <property type="project" value="InterPro"/>
</dbReference>
<dbReference type="AlphaFoldDB" id="A0A2T2XIC0"/>
<reference evidence="2 3" key="1">
    <citation type="journal article" date="2014" name="BMC Genomics">
        <title>Comparison of environmental and isolate Sulfobacillus genomes reveals diverse carbon, sulfur, nitrogen, and hydrogen metabolisms.</title>
        <authorList>
            <person name="Justice N.B."/>
            <person name="Norman A."/>
            <person name="Brown C.T."/>
            <person name="Singh A."/>
            <person name="Thomas B.C."/>
            <person name="Banfield J.F."/>
        </authorList>
    </citation>
    <scope>NUCLEOTIDE SEQUENCE [LARGE SCALE GENOMIC DNA]</scope>
    <source>
        <strain evidence="2">AMDSBA4</strain>
    </source>
</reference>
<name>A0A2T2XIC0_9FIRM</name>
<dbReference type="CDD" id="cd06848">
    <property type="entry name" value="GCS_H"/>
    <property type="match status" value="1"/>
</dbReference>
<dbReference type="PANTHER" id="PTHR11715:SF3">
    <property type="entry name" value="GLYCINE CLEAVAGE SYSTEM H PROTEIN-RELATED"/>
    <property type="match status" value="1"/>
</dbReference>
<evidence type="ECO:0000256" key="1">
    <source>
        <dbReference type="ARBA" id="ARBA00022823"/>
    </source>
</evidence>
<dbReference type="GO" id="GO:0005960">
    <property type="term" value="C:glycine cleavage complex"/>
    <property type="evidence" value="ECO:0007669"/>
    <property type="project" value="InterPro"/>
</dbReference>
<dbReference type="SUPFAM" id="SSF51230">
    <property type="entry name" value="Single hybrid motif"/>
    <property type="match status" value="1"/>
</dbReference>
<proteinExistence type="predicted"/>
<evidence type="ECO:0000313" key="3">
    <source>
        <dbReference type="Proteomes" id="UP000242972"/>
    </source>
</evidence>
<dbReference type="Pfam" id="PF01597">
    <property type="entry name" value="GCV_H"/>
    <property type="match status" value="1"/>
</dbReference>